<dbReference type="EMBL" id="CP079194">
    <property type="protein sequence ID" value="QXT39273.1"/>
    <property type="molecule type" value="Genomic_DNA"/>
</dbReference>
<keyword evidence="1" id="KW-0812">Transmembrane</keyword>
<evidence type="ECO:0000256" key="1">
    <source>
        <dbReference type="SAM" id="Phobius"/>
    </source>
</evidence>
<dbReference type="AlphaFoldDB" id="A0A8F6TWL4"/>
<keyword evidence="1" id="KW-0472">Membrane</keyword>
<keyword evidence="1" id="KW-1133">Transmembrane helix</keyword>
<feature type="transmembrane region" description="Helical" evidence="1">
    <location>
        <begin position="50"/>
        <end position="71"/>
    </location>
</feature>
<organism evidence="2 3">
    <name type="scientific">Gymnodinialimonas ceratoperidinii</name>
    <dbReference type="NCBI Taxonomy" id="2856823"/>
    <lineage>
        <taxon>Bacteria</taxon>
        <taxon>Pseudomonadati</taxon>
        <taxon>Pseudomonadota</taxon>
        <taxon>Alphaproteobacteria</taxon>
        <taxon>Rhodobacterales</taxon>
        <taxon>Paracoccaceae</taxon>
        <taxon>Gymnodinialimonas</taxon>
    </lineage>
</organism>
<sequence>MASSREGAGAARFTRPTQQILLMLIILALVIAGGVLVWPRVQDVFLTSPYLNGTIAVVFVVGVCATFFQVIQLFSSVAWIEQLAGGSQADVDEQPPRLLAAISGVARLRGSRSQVTPATAKSILDSVGARMEESGDITRYIANLLIFLGLLGTFFGLATTVPAVVETIRSLQPTEGEEGLAVFGRLMDGLDDQLGGMGTAFASSLLGLAGSLVVGLLELYAGHGQNRFYRELEEWLASITRVSFSGDGDGAIDKAAIATVLDHMVDQMDTLQSLFAQSETRRAATEQRVLTLAQAIEGLTERLGPGQVSATERLATAQDRLAAALDGIAAEQGLDDESRNRLRSIDVQLYKMAEEIGANRDAEVMGLRGDMAQLTEALQALTQAARAPAEARARRNADR</sequence>
<name>A0A8F6TWL4_9RHOB</name>
<evidence type="ECO:0000313" key="3">
    <source>
        <dbReference type="Proteomes" id="UP000825009"/>
    </source>
</evidence>
<keyword evidence="3" id="KW-1185">Reference proteome</keyword>
<feature type="transmembrane region" description="Helical" evidence="1">
    <location>
        <begin position="140"/>
        <end position="165"/>
    </location>
</feature>
<dbReference type="KEGG" id="gce:KYE46_15305"/>
<accession>A0A8F6TWL4</accession>
<reference evidence="2 3" key="1">
    <citation type="submission" date="2021-07" db="EMBL/GenBank/DDBJ databases">
        <title>A novel Jannaschia species isolated from marine dinoflagellate Ceratoperidinium margalefii.</title>
        <authorList>
            <person name="Jiang Y."/>
            <person name="Li Z."/>
        </authorList>
    </citation>
    <scope>NUCLEOTIDE SEQUENCE [LARGE SCALE GENOMIC DNA]</scope>
    <source>
        <strain evidence="2 3">J12C1-MA-4</strain>
    </source>
</reference>
<dbReference type="RefSeq" id="WP_219001736.1">
    <property type="nucleotide sequence ID" value="NZ_CP079194.1"/>
</dbReference>
<protein>
    <submittedName>
        <fullName evidence="2">Biopolymer transporter ExbB</fullName>
    </submittedName>
</protein>
<evidence type="ECO:0000313" key="2">
    <source>
        <dbReference type="EMBL" id="QXT39273.1"/>
    </source>
</evidence>
<proteinExistence type="predicted"/>
<gene>
    <name evidence="2" type="ORF">KYE46_15305</name>
</gene>
<dbReference type="Proteomes" id="UP000825009">
    <property type="component" value="Chromosome"/>
</dbReference>
<feature type="transmembrane region" description="Helical" evidence="1">
    <location>
        <begin position="20"/>
        <end position="38"/>
    </location>
</feature>
<feature type="transmembrane region" description="Helical" evidence="1">
    <location>
        <begin position="200"/>
        <end position="221"/>
    </location>
</feature>